<evidence type="ECO:0000313" key="9">
    <source>
        <dbReference type="Proteomes" id="UP000251853"/>
    </source>
</evidence>
<dbReference type="SUPFAM" id="SSF53335">
    <property type="entry name" value="S-adenosyl-L-methionine-dependent methyltransferases"/>
    <property type="match status" value="1"/>
</dbReference>
<dbReference type="PANTHER" id="PTHR46098:SF1">
    <property type="entry name" value="TRNA (CYTOSINE(38)-C(5))-METHYLTRANSFERASE"/>
    <property type="match status" value="1"/>
</dbReference>
<dbReference type="Gene3D" id="3.40.50.150">
    <property type="entry name" value="Vaccinia Virus protein VP39"/>
    <property type="match status" value="1"/>
</dbReference>
<proteinExistence type="inferred from homology"/>
<organism evidence="8 9">
    <name type="scientific">Enterocloster clostridioformis</name>
    <dbReference type="NCBI Taxonomy" id="1531"/>
    <lineage>
        <taxon>Bacteria</taxon>
        <taxon>Bacillati</taxon>
        <taxon>Bacillota</taxon>
        <taxon>Clostridia</taxon>
        <taxon>Lachnospirales</taxon>
        <taxon>Lachnospiraceae</taxon>
        <taxon>Enterocloster</taxon>
    </lineage>
</organism>
<dbReference type="InterPro" id="IPR018117">
    <property type="entry name" value="C5_DNA_meth_AS"/>
</dbReference>
<dbReference type="PRINTS" id="PR00105">
    <property type="entry name" value="C5METTRFRASE"/>
</dbReference>
<evidence type="ECO:0000256" key="3">
    <source>
        <dbReference type="ARBA" id="ARBA00022691"/>
    </source>
</evidence>
<dbReference type="PROSITE" id="PS00095">
    <property type="entry name" value="C5_MTASE_2"/>
    <property type="match status" value="1"/>
</dbReference>
<dbReference type="InterPro" id="IPR001525">
    <property type="entry name" value="C5_MeTfrase"/>
</dbReference>
<dbReference type="AlphaFoldDB" id="A0A2X2W9J7"/>
<dbReference type="REBASE" id="380906">
    <property type="entry name" value="M.Ccl11224ORF1657P"/>
</dbReference>
<keyword evidence="4" id="KW-0680">Restriction system</keyword>
<evidence type="ECO:0000256" key="6">
    <source>
        <dbReference type="RuleBase" id="RU000416"/>
    </source>
</evidence>
<dbReference type="RefSeq" id="WP_112481720.1">
    <property type="nucleotide sequence ID" value="NZ_JAIWZC010000001.1"/>
</dbReference>
<dbReference type="PROSITE" id="PS00094">
    <property type="entry name" value="C5_MTASE_1"/>
    <property type="match status" value="1"/>
</dbReference>
<keyword evidence="1 5" id="KW-0489">Methyltransferase</keyword>
<keyword evidence="9" id="KW-1185">Reference proteome</keyword>
<dbReference type="GO" id="GO:0032259">
    <property type="term" value="P:methylation"/>
    <property type="evidence" value="ECO:0007669"/>
    <property type="project" value="UniProtKB-KW"/>
</dbReference>
<dbReference type="NCBIfam" id="TIGR00675">
    <property type="entry name" value="dcm"/>
    <property type="match status" value="1"/>
</dbReference>
<evidence type="ECO:0000313" key="8">
    <source>
        <dbReference type="EMBL" id="SQB10339.1"/>
    </source>
</evidence>
<dbReference type="InterPro" id="IPR050750">
    <property type="entry name" value="C5-MTase"/>
</dbReference>
<dbReference type="PROSITE" id="PS51679">
    <property type="entry name" value="SAM_MT_C5"/>
    <property type="match status" value="1"/>
</dbReference>
<dbReference type="InterPro" id="IPR029063">
    <property type="entry name" value="SAM-dependent_MTases_sf"/>
</dbReference>
<name>A0A2X2W9J7_9FIRM</name>
<keyword evidence="3 5" id="KW-0949">S-adenosyl-L-methionine</keyword>
<evidence type="ECO:0000256" key="4">
    <source>
        <dbReference type="ARBA" id="ARBA00022747"/>
    </source>
</evidence>
<sequence>MDYKLINFCEFDKYAVKSYCAIHGVDESANLGDITKVDEKKLPYFSFICGGSPCQDFSLSGKLAGSVWRCRDCGHEVNPLQIHWSKRNFCEECGSKNLDKTRSSLLVEWLRVIREVKPVFGIYENVKNIVQARFLNSTFRLFEQELQEYGYNTYWKVLNAKNYGIPQNRERVYLVLIKKECDNGEFVFPEPVEDGRRLMDLLEDEVDEKYYLSDDKVQNLITDMKERKALLYMPGEEELKQWENKLYKVGQTEGYLGDPQTGRVYSAIGSNPTLTASGSGRSKIVVVGSIGNSQQSVILSGIGIANTQLASHDQTKILELGAIRGRYNEEGRVEQHLEIKDQPWCSYAITSVQKDNIILVRQDTVKGYEECLADGVANIAYPNAAGKRGRVQGHGTICPTITAQGSSLCRLESILRIRRLTPLECFRLMGFDDEDYQKVLEAGISNSQAYKQAGNSIVVNVLTSIFEALYTAMPYLFEDVKIGSFFSGIGAFEKALERFYGSHQ</sequence>
<dbReference type="Pfam" id="PF00145">
    <property type="entry name" value="DNA_methylase"/>
    <property type="match status" value="3"/>
</dbReference>
<feature type="active site" evidence="5">
    <location>
        <position position="54"/>
    </location>
</feature>
<evidence type="ECO:0000256" key="2">
    <source>
        <dbReference type="ARBA" id="ARBA00022679"/>
    </source>
</evidence>
<evidence type="ECO:0000256" key="7">
    <source>
        <dbReference type="RuleBase" id="RU000417"/>
    </source>
</evidence>
<evidence type="ECO:0000256" key="5">
    <source>
        <dbReference type="PROSITE-ProRule" id="PRU01016"/>
    </source>
</evidence>
<dbReference type="PANTHER" id="PTHR46098">
    <property type="entry name" value="TRNA (CYTOSINE(38)-C(5))-METHYLTRANSFERASE"/>
    <property type="match status" value="1"/>
</dbReference>
<accession>A0A2X2W9J7</accession>
<comment type="catalytic activity">
    <reaction evidence="7">
        <text>a 2'-deoxycytidine in DNA + S-adenosyl-L-methionine = a 5-methyl-2'-deoxycytidine in DNA + S-adenosyl-L-homocysteine + H(+)</text>
        <dbReference type="Rhea" id="RHEA:13681"/>
        <dbReference type="Rhea" id="RHEA-COMP:11369"/>
        <dbReference type="Rhea" id="RHEA-COMP:11370"/>
        <dbReference type="ChEBI" id="CHEBI:15378"/>
        <dbReference type="ChEBI" id="CHEBI:57856"/>
        <dbReference type="ChEBI" id="CHEBI:59789"/>
        <dbReference type="ChEBI" id="CHEBI:85452"/>
        <dbReference type="ChEBI" id="CHEBI:85454"/>
        <dbReference type="EC" id="2.1.1.37"/>
    </reaction>
</comment>
<dbReference type="InterPro" id="IPR031303">
    <property type="entry name" value="C5_meth_CS"/>
</dbReference>
<dbReference type="EMBL" id="UAVW01000003">
    <property type="protein sequence ID" value="SQB10339.1"/>
    <property type="molecule type" value="Genomic_DNA"/>
</dbReference>
<keyword evidence="2 5" id="KW-0808">Transferase</keyword>
<dbReference type="Proteomes" id="UP000251853">
    <property type="component" value="Unassembled WGS sequence"/>
</dbReference>
<reference evidence="8 9" key="1">
    <citation type="submission" date="2018-06" db="EMBL/GenBank/DDBJ databases">
        <authorList>
            <consortium name="Pathogen Informatics"/>
            <person name="Doyle S."/>
        </authorList>
    </citation>
    <scope>NUCLEOTIDE SEQUENCE [LARGE SCALE GENOMIC DNA]</scope>
    <source>
        <strain evidence="8 9">NCTC11224</strain>
    </source>
</reference>
<gene>
    <name evidence="8" type="primary">hhaIM_1</name>
    <name evidence="8" type="ORF">NCTC11224_01657</name>
</gene>
<dbReference type="GO" id="GO:0003886">
    <property type="term" value="F:DNA (cytosine-5-)-methyltransferase activity"/>
    <property type="evidence" value="ECO:0007669"/>
    <property type="project" value="UniProtKB-EC"/>
</dbReference>
<evidence type="ECO:0000256" key="1">
    <source>
        <dbReference type="ARBA" id="ARBA00022603"/>
    </source>
</evidence>
<dbReference type="GO" id="GO:0009307">
    <property type="term" value="P:DNA restriction-modification system"/>
    <property type="evidence" value="ECO:0007669"/>
    <property type="project" value="UniProtKB-KW"/>
</dbReference>
<dbReference type="Gene3D" id="3.90.120.10">
    <property type="entry name" value="DNA Methylase, subunit A, domain 2"/>
    <property type="match status" value="1"/>
</dbReference>
<comment type="similarity">
    <text evidence="5 6">Belongs to the class I-like SAM-binding methyltransferase superfamily. C5-methyltransferase family.</text>
</comment>
<dbReference type="EC" id="2.1.1.37" evidence="7"/>
<protein>
    <recommendedName>
        <fullName evidence="7">Cytosine-specific methyltransferase</fullName>
        <ecNumber evidence="7">2.1.1.37</ecNumber>
    </recommendedName>
</protein>